<dbReference type="RefSeq" id="WP_198475642.1">
    <property type="nucleotide sequence ID" value="NZ_JADGMQ010000003.1"/>
</dbReference>
<keyword evidence="2" id="KW-1185">Reference proteome</keyword>
<proteinExistence type="predicted"/>
<comment type="caution">
    <text evidence="1">The sequence shown here is derived from an EMBL/GenBank/DDBJ whole genome shotgun (WGS) entry which is preliminary data.</text>
</comment>
<gene>
    <name evidence="1" type="ORF">IOD40_06735</name>
</gene>
<dbReference type="Proteomes" id="UP000601789">
    <property type="component" value="Unassembled WGS sequence"/>
</dbReference>
<organism evidence="1 2">
    <name type="scientific">Aquamicrobium zhengzhouense</name>
    <dbReference type="NCBI Taxonomy" id="2781738"/>
    <lineage>
        <taxon>Bacteria</taxon>
        <taxon>Pseudomonadati</taxon>
        <taxon>Pseudomonadota</taxon>
        <taxon>Alphaproteobacteria</taxon>
        <taxon>Hyphomicrobiales</taxon>
        <taxon>Phyllobacteriaceae</taxon>
        <taxon>Aquamicrobium</taxon>
    </lineage>
</organism>
<sequence>MSTDNNAGVMLTTTLADIYTAPAGGAKISLIQVANTHAENEVDVTVVWSNASASNLEIPFCSNSPVAVGDGLSVQAGGMILKPGDKIRARASADSNAAITVAVIEG</sequence>
<evidence type="ECO:0000313" key="1">
    <source>
        <dbReference type="EMBL" id="MBI1620359.1"/>
    </source>
</evidence>
<name>A0ABS0SAQ1_9HYPH</name>
<reference evidence="1 2" key="1">
    <citation type="submission" date="2020-10" db="EMBL/GenBank/DDBJ databases">
        <title>Aquamicrobium zhengzhouensis sp. nov., a exopolysaccharide producing bacterium isolated from farmland soil.</title>
        <authorList>
            <person name="Wang X."/>
        </authorList>
    </citation>
    <scope>NUCLEOTIDE SEQUENCE [LARGE SCALE GENOMIC DNA]</scope>
    <source>
        <strain evidence="2">cd-1</strain>
    </source>
</reference>
<dbReference type="EMBL" id="JADGMQ010000003">
    <property type="protein sequence ID" value="MBI1620359.1"/>
    <property type="molecule type" value="Genomic_DNA"/>
</dbReference>
<evidence type="ECO:0000313" key="2">
    <source>
        <dbReference type="Proteomes" id="UP000601789"/>
    </source>
</evidence>
<accession>A0ABS0SAQ1</accession>
<protein>
    <submittedName>
        <fullName evidence="1">Uncharacterized protein</fullName>
    </submittedName>
</protein>